<gene>
    <name evidence="1" type="ORF">TNIN_377661</name>
</gene>
<protein>
    <submittedName>
        <fullName evidence="1">Uncharacterized protein</fullName>
    </submittedName>
</protein>
<reference evidence="1" key="1">
    <citation type="submission" date="2020-08" db="EMBL/GenBank/DDBJ databases">
        <title>Multicomponent nature underlies the extraordinary mechanical properties of spider dragline silk.</title>
        <authorList>
            <person name="Kono N."/>
            <person name="Nakamura H."/>
            <person name="Mori M."/>
            <person name="Yoshida Y."/>
            <person name="Ohtoshi R."/>
            <person name="Malay A.D."/>
            <person name="Moran D.A.P."/>
            <person name="Tomita M."/>
            <person name="Numata K."/>
            <person name="Arakawa K."/>
        </authorList>
    </citation>
    <scope>NUCLEOTIDE SEQUENCE</scope>
</reference>
<dbReference type="EMBL" id="BMAV01017523">
    <property type="protein sequence ID" value="GFY69267.1"/>
    <property type="molecule type" value="Genomic_DNA"/>
</dbReference>
<evidence type="ECO:0000313" key="1">
    <source>
        <dbReference type="EMBL" id="GFY69267.1"/>
    </source>
</evidence>
<comment type="caution">
    <text evidence="1">The sequence shown here is derived from an EMBL/GenBank/DDBJ whole genome shotgun (WGS) entry which is preliminary data.</text>
</comment>
<sequence length="110" mass="12648">MGTFYCRCDVFDQPESILPPVTQLVLSQSKLDGRFQLHQQFWNGLAKISSPNCTLIYVTNTSLRKLETFLCEYFFIQVLSPMKIGPQHATLLSYNHSALSPFLKLHYVCE</sequence>
<organism evidence="1 2">
    <name type="scientific">Trichonephila inaurata madagascariensis</name>
    <dbReference type="NCBI Taxonomy" id="2747483"/>
    <lineage>
        <taxon>Eukaryota</taxon>
        <taxon>Metazoa</taxon>
        <taxon>Ecdysozoa</taxon>
        <taxon>Arthropoda</taxon>
        <taxon>Chelicerata</taxon>
        <taxon>Arachnida</taxon>
        <taxon>Araneae</taxon>
        <taxon>Araneomorphae</taxon>
        <taxon>Entelegynae</taxon>
        <taxon>Araneoidea</taxon>
        <taxon>Nephilidae</taxon>
        <taxon>Trichonephila</taxon>
        <taxon>Trichonephila inaurata</taxon>
    </lineage>
</organism>
<dbReference type="OrthoDB" id="10495353at2759"/>
<proteinExistence type="predicted"/>
<dbReference type="AlphaFoldDB" id="A0A8X6YBX4"/>
<name>A0A8X6YBX4_9ARAC</name>
<keyword evidence="2" id="KW-1185">Reference proteome</keyword>
<dbReference type="Proteomes" id="UP000886998">
    <property type="component" value="Unassembled WGS sequence"/>
</dbReference>
<accession>A0A8X6YBX4</accession>
<evidence type="ECO:0000313" key="2">
    <source>
        <dbReference type="Proteomes" id="UP000886998"/>
    </source>
</evidence>